<keyword evidence="6 12" id="KW-0698">rRNA processing</keyword>
<dbReference type="GO" id="GO:0070042">
    <property type="term" value="F:rRNA (uridine-N3-)-methyltransferase activity"/>
    <property type="evidence" value="ECO:0007669"/>
    <property type="project" value="TreeGrafter"/>
</dbReference>
<keyword evidence="8 12" id="KW-0808">Transferase</keyword>
<dbReference type="Gene3D" id="3.40.1280.10">
    <property type="match status" value="1"/>
</dbReference>
<keyword evidence="9 12" id="KW-0949">S-adenosyl-L-methionine</keyword>
<dbReference type="InterPro" id="IPR046887">
    <property type="entry name" value="RsmE_PUA-like"/>
</dbReference>
<evidence type="ECO:0000256" key="9">
    <source>
        <dbReference type="ARBA" id="ARBA00022691"/>
    </source>
</evidence>
<name>A0A1H1YRR7_9ACTN</name>
<dbReference type="CDD" id="cd18084">
    <property type="entry name" value="RsmE-like"/>
    <property type="match status" value="1"/>
</dbReference>
<keyword evidence="5 12" id="KW-0963">Cytoplasm</keyword>
<dbReference type="FunFam" id="3.40.1280.10:FF:000023">
    <property type="entry name" value="Ribosomal RNA small subunit methyltransferase E"/>
    <property type="match status" value="1"/>
</dbReference>
<gene>
    <name evidence="15" type="ORF">SAMN04489812_4740</name>
</gene>
<dbReference type="Proteomes" id="UP000199103">
    <property type="component" value="Chromosome I"/>
</dbReference>
<dbReference type="SUPFAM" id="SSF75217">
    <property type="entry name" value="alpha/beta knot"/>
    <property type="match status" value="1"/>
</dbReference>
<comment type="subcellular location">
    <subcellularLocation>
        <location evidence="1 12">Cytoplasm</location>
    </subcellularLocation>
</comment>
<dbReference type="NCBIfam" id="NF008693">
    <property type="entry name" value="PRK11713.2-3"/>
    <property type="match status" value="1"/>
</dbReference>
<dbReference type="AlphaFoldDB" id="A0A1H1YRR7"/>
<dbReference type="InterPro" id="IPR046886">
    <property type="entry name" value="RsmE_MTase_dom"/>
</dbReference>
<evidence type="ECO:0000313" key="16">
    <source>
        <dbReference type="Proteomes" id="UP000199103"/>
    </source>
</evidence>
<dbReference type="InterPro" id="IPR006700">
    <property type="entry name" value="RsmE"/>
</dbReference>
<evidence type="ECO:0000256" key="3">
    <source>
        <dbReference type="ARBA" id="ARBA00012328"/>
    </source>
</evidence>
<dbReference type="InterPro" id="IPR029028">
    <property type="entry name" value="Alpha/beta_knot_MTases"/>
</dbReference>
<keyword evidence="16" id="KW-1185">Reference proteome</keyword>
<keyword evidence="7 12" id="KW-0489">Methyltransferase</keyword>
<evidence type="ECO:0000256" key="5">
    <source>
        <dbReference type="ARBA" id="ARBA00022490"/>
    </source>
</evidence>
<dbReference type="Pfam" id="PF20260">
    <property type="entry name" value="PUA_4"/>
    <property type="match status" value="1"/>
</dbReference>
<evidence type="ECO:0000313" key="15">
    <source>
        <dbReference type="EMBL" id="SDT24107.1"/>
    </source>
</evidence>
<sequence length="247" mass="25794">MTDPVFLSELADPLPEIGTTVVLDGSEGRHAATVRRIGPGESVIIADGAGRGVRGTVVATTKTSIDLEVTGLLTSDQPPLTITVAQALAKGDRSDIALEMITELGAGTIIPWQASRSIVRWQGERATKSHARWLSTVREATKQSRRLRVPEVTPVASTKQLTSMIADHELTLVLHEEATERLADLRLPQTGAIMIIVGPEGGIAPSELDAFTAAGGRSVVISDGVLRTSTAAAVAIAGVLLRGTGTG</sequence>
<dbReference type="Pfam" id="PF04452">
    <property type="entry name" value="Methyltrans_RNA"/>
    <property type="match status" value="1"/>
</dbReference>
<protein>
    <recommendedName>
        <fullName evidence="4 12">Ribosomal RNA small subunit methyltransferase E</fullName>
        <ecNumber evidence="3 12">2.1.1.193</ecNumber>
    </recommendedName>
</protein>
<dbReference type="GO" id="GO:0070475">
    <property type="term" value="P:rRNA base methylation"/>
    <property type="evidence" value="ECO:0007669"/>
    <property type="project" value="TreeGrafter"/>
</dbReference>
<dbReference type="EC" id="2.1.1.193" evidence="3 12"/>
<evidence type="ECO:0000256" key="2">
    <source>
        <dbReference type="ARBA" id="ARBA00005528"/>
    </source>
</evidence>
<dbReference type="RefSeq" id="WP_091528062.1">
    <property type="nucleotide sequence ID" value="NZ_LT629772.1"/>
</dbReference>
<dbReference type="EMBL" id="LT629772">
    <property type="protein sequence ID" value="SDT24107.1"/>
    <property type="molecule type" value="Genomic_DNA"/>
</dbReference>
<evidence type="ECO:0000256" key="11">
    <source>
        <dbReference type="ARBA" id="ARBA00047944"/>
    </source>
</evidence>
<dbReference type="InterPro" id="IPR029026">
    <property type="entry name" value="tRNA_m1G_MTases_N"/>
</dbReference>
<dbReference type="PANTHER" id="PTHR30027:SF3">
    <property type="entry name" value="16S RRNA (URACIL(1498)-N(3))-METHYLTRANSFERASE"/>
    <property type="match status" value="1"/>
</dbReference>
<dbReference type="PIRSF" id="PIRSF015601">
    <property type="entry name" value="MTase_slr0722"/>
    <property type="match status" value="1"/>
</dbReference>
<dbReference type="Gene3D" id="2.40.240.20">
    <property type="entry name" value="Hypothetical PUA domain-like, domain 1"/>
    <property type="match status" value="1"/>
</dbReference>
<dbReference type="STRING" id="630515.SAMN04489812_4740"/>
<dbReference type="SUPFAM" id="SSF88697">
    <property type="entry name" value="PUA domain-like"/>
    <property type="match status" value="1"/>
</dbReference>
<evidence type="ECO:0000256" key="4">
    <source>
        <dbReference type="ARBA" id="ARBA00013673"/>
    </source>
</evidence>
<feature type="domain" description="Ribosomal RNA small subunit methyltransferase E methyltransferase" evidence="13">
    <location>
        <begin position="78"/>
        <end position="237"/>
    </location>
</feature>
<evidence type="ECO:0000256" key="6">
    <source>
        <dbReference type="ARBA" id="ARBA00022552"/>
    </source>
</evidence>
<evidence type="ECO:0000256" key="7">
    <source>
        <dbReference type="ARBA" id="ARBA00022603"/>
    </source>
</evidence>
<proteinExistence type="inferred from homology"/>
<comment type="similarity">
    <text evidence="2 12">Belongs to the RNA methyltransferase RsmE family.</text>
</comment>
<dbReference type="OrthoDB" id="9808126at2"/>
<comment type="catalytic activity">
    <reaction evidence="11 12">
        <text>uridine(1498) in 16S rRNA + S-adenosyl-L-methionine = N(3)-methyluridine(1498) in 16S rRNA + S-adenosyl-L-homocysteine + H(+)</text>
        <dbReference type="Rhea" id="RHEA:42920"/>
        <dbReference type="Rhea" id="RHEA-COMP:10283"/>
        <dbReference type="Rhea" id="RHEA-COMP:10284"/>
        <dbReference type="ChEBI" id="CHEBI:15378"/>
        <dbReference type="ChEBI" id="CHEBI:57856"/>
        <dbReference type="ChEBI" id="CHEBI:59789"/>
        <dbReference type="ChEBI" id="CHEBI:65315"/>
        <dbReference type="ChEBI" id="CHEBI:74502"/>
        <dbReference type="EC" id="2.1.1.193"/>
    </reaction>
</comment>
<feature type="domain" description="Ribosomal RNA small subunit methyltransferase E PUA-like" evidence="14">
    <location>
        <begin position="23"/>
        <end position="69"/>
    </location>
</feature>
<dbReference type="InterPro" id="IPR015947">
    <property type="entry name" value="PUA-like_sf"/>
</dbReference>
<comment type="function">
    <text evidence="10 12">Specifically methylates the N3 position of the uracil ring of uridine 1498 (m3U1498) in 16S rRNA. Acts on the fully assembled 30S ribosomal subunit.</text>
</comment>
<reference evidence="15 16" key="1">
    <citation type="submission" date="2016-10" db="EMBL/GenBank/DDBJ databases">
        <authorList>
            <person name="de Groot N.N."/>
        </authorList>
    </citation>
    <scope>NUCLEOTIDE SEQUENCE [LARGE SCALE GENOMIC DNA]</scope>
    <source>
        <strain evidence="15 16">DSM 21800</strain>
    </source>
</reference>
<evidence type="ECO:0000256" key="12">
    <source>
        <dbReference type="PIRNR" id="PIRNR015601"/>
    </source>
</evidence>
<organism evidence="15 16">
    <name type="scientific">Microlunatus soli</name>
    <dbReference type="NCBI Taxonomy" id="630515"/>
    <lineage>
        <taxon>Bacteria</taxon>
        <taxon>Bacillati</taxon>
        <taxon>Actinomycetota</taxon>
        <taxon>Actinomycetes</taxon>
        <taxon>Propionibacteriales</taxon>
        <taxon>Propionibacteriaceae</taxon>
        <taxon>Microlunatus</taxon>
    </lineage>
</organism>
<evidence type="ECO:0000256" key="8">
    <source>
        <dbReference type="ARBA" id="ARBA00022679"/>
    </source>
</evidence>
<dbReference type="NCBIfam" id="TIGR00046">
    <property type="entry name" value="RsmE family RNA methyltransferase"/>
    <property type="match status" value="1"/>
</dbReference>
<evidence type="ECO:0000259" key="14">
    <source>
        <dbReference type="Pfam" id="PF20260"/>
    </source>
</evidence>
<dbReference type="PANTHER" id="PTHR30027">
    <property type="entry name" value="RIBOSOMAL RNA SMALL SUBUNIT METHYLTRANSFERASE E"/>
    <property type="match status" value="1"/>
</dbReference>
<accession>A0A1H1YRR7</accession>
<evidence type="ECO:0000259" key="13">
    <source>
        <dbReference type="Pfam" id="PF04452"/>
    </source>
</evidence>
<evidence type="ECO:0000256" key="10">
    <source>
        <dbReference type="ARBA" id="ARBA00025699"/>
    </source>
</evidence>
<dbReference type="GO" id="GO:0005737">
    <property type="term" value="C:cytoplasm"/>
    <property type="evidence" value="ECO:0007669"/>
    <property type="project" value="UniProtKB-SubCell"/>
</dbReference>
<evidence type="ECO:0000256" key="1">
    <source>
        <dbReference type="ARBA" id="ARBA00004496"/>
    </source>
</evidence>